<evidence type="ECO:0000313" key="4">
    <source>
        <dbReference type="Proteomes" id="UP000824998"/>
    </source>
</evidence>
<sequence length="150" mass="16693">MLLGINLWLAFASCIMKEVKGGGIGASGTILRKWLDGKYSQHLVAFRILATDIATDGRTSKNRDNWQVTTLPPPFLISLLASGYLVGGCPTFSLSIFYPACSAIESFVWASLYKRAQFVILFHSFYYSVYLLSLPAYVTKLVFRQVHVNA</sequence>
<dbReference type="Proteomes" id="UP000824998">
    <property type="component" value="Unassembled WGS sequence"/>
</dbReference>
<feature type="transmembrane region" description="Helical" evidence="1">
    <location>
        <begin position="118"/>
        <end position="138"/>
    </location>
</feature>
<keyword evidence="4" id="KW-1185">Reference proteome</keyword>
<feature type="transmembrane region" description="Helical" evidence="1">
    <location>
        <begin position="75"/>
        <end position="98"/>
    </location>
</feature>
<evidence type="ECO:0000256" key="1">
    <source>
        <dbReference type="SAM" id="Phobius"/>
    </source>
</evidence>
<keyword evidence="1" id="KW-0812">Transmembrane</keyword>
<feature type="signal peptide" evidence="2">
    <location>
        <begin position="1"/>
        <end position="21"/>
    </location>
</feature>
<proteinExistence type="predicted"/>
<gene>
    <name evidence="3" type="ORF">BJ875DRAFT_452966</name>
</gene>
<keyword evidence="1" id="KW-0472">Membrane</keyword>
<comment type="caution">
    <text evidence="3">The sequence shown here is derived from an EMBL/GenBank/DDBJ whole genome shotgun (WGS) entry which is preliminary data.</text>
</comment>
<reference evidence="3" key="1">
    <citation type="journal article" date="2021" name="IMA Fungus">
        <title>Genomic characterization of three marine fungi, including Emericellopsis atlantica sp. nov. with signatures of a generalist lifestyle and marine biomass degradation.</title>
        <authorList>
            <person name="Hagestad O.C."/>
            <person name="Hou L."/>
            <person name="Andersen J.H."/>
            <person name="Hansen E.H."/>
            <person name="Altermark B."/>
            <person name="Li C."/>
            <person name="Kuhnert E."/>
            <person name="Cox R.J."/>
            <person name="Crous P.W."/>
            <person name="Spatafora J.W."/>
            <person name="Lail K."/>
            <person name="Amirebrahimi M."/>
            <person name="Lipzen A."/>
            <person name="Pangilinan J."/>
            <person name="Andreopoulos W."/>
            <person name="Hayes R.D."/>
            <person name="Ng V."/>
            <person name="Grigoriev I.V."/>
            <person name="Jackson S.A."/>
            <person name="Sutton T.D.S."/>
            <person name="Dobson A.D.W."/>
            <person name="Rama T."/>
        </authorList>
    </citation>
    <scope>NUCLEOTIDE SEQUENCE</scope>
    <source>
        <strain evidence="3">TRa018bII</strain>
    </source>
</reference>
<feature type="chain" id="PRO_5040152388" description="Very-long-chain (3R)-3-hydroxyacyl-CoA dehydratase" evidence="2">
    <location>
        <begin position="22"/>
        <end position="150"/>
    </location>
</feature>
<keyword evidence="1" id="KW-1133">Transmembrane helix</keyword>
<name>A0A9P7YR61_9HELO</name>
<evidence type="ECO:0000256" key="2">
    <source>
        <dbReference type="SAM" id="SignalP"/>
    </source>
</evidence>
<dbReference type="AlphaFoldDB" id="A0A9P7YR61"/>
<protein>
    <recommendedName>
        <fullName evidence="5">Very-long-chain (3R)-3-hydroxyacyl-CoA dehydratase</fullName>
    </recommendedName>
</protein>
<dbReference type="EMBL" id="MU251381">
    <property type="protein sequence ID" value="KAG9237725.1"/>
    <property type="molecule type" value="Genomic_DNA"/>
</dbReference>
<keyword evidence="2" id="KW-0732">Signal</keyword>
<evidence type="ECO:0000313" key="3">
    <source>
        <dbReference type="EMBL" id="KAG9237725.1"/>
    </source>
</evidence>
<accession>A0A9P7YR61</accession>
<evidence type="ECO:0008006" key="5">
    <source>
        <dbReference type="Google" id="ProtNLM"/>
    </source>
</evidence>
<organism evidence="3 4">
    <name type="scientific">Amylocarpus encephaloides</name>
    <dbReference type="NCBI Taxonomy" id="45428"/>
    <lineage>
        <taxon>Eukaryota</taxon>
        <taxon>Fungi</taxon>
        <taxon>Dikarya</taxon>
        <taxon>Ascomycota</taxon>
        <taxon>Pezizomycotina</taxon>
        <taxon>Leotiomycetes</taxon>
        <taxon>Helotiales</taxon>
        <taxon>Helotiales incertae sedis</taxon>
        <taxon>Amylocarpus</taxon>
    </lineage>
</organism>